<dbReference type="InterPro" id="IPR014755">
    <property type="entry name" value="Cu-Rt/internalin_Ig-like"/>
</dbReference>
<keyword evidence="3" id="KW-0732">Signal</keyword>
<dbReference type="AlphaFoldDB" id="A0A5D3FGV9"/>
<organism evidence="8 9">
    <name type="scientific">Actinomadura decatromicini</name>
    <dbReference type="NCBI Taxonomy" id="2604572"/>
    <lineage>
        <taxon>Bacteria</taxon>
        <taxon>Bacillati</taxon>
        <taxon>Actinomycetota</taxon>
        <taxon>Actinomycetes</taxon>
        <taxon>Streptosporangiales</taxon>
        <taxon>Thermomonosporaceae</taxon>
        <taxon>Actinomadura</taxon>
    </lineage>
</organism>
<evidence type="ECO:0000256" key="1">
    <source>
        <dbReference type="ARBA" id="ARBA00004196"/>
    </source>
</evidence>
<proteinExistence type="predicted"/>
<feature type="domain" description="CopC" evidence="7">
    <location>
        <begin position="9"/>
        <end position="99"/>
    </location>
</feature>
<dbReference type="EMBL" id="VSRQ01000005">
    <property type="protein sequence ID" value="TYK47329.1"/>
    <property type="molecule type" value="Genomic_DNA"/>
</dbReference>
<dbReference type="Gene3D" id="2.60.40.1220">
    <property type="match status" value="1"/>
</dbReference>
<evidence type="ECO:0000256" key="4">
    <source>
        <dbReference type="ARBA" id="ARBA00023008"/>
    </source>
</evidence>
<dbReference type="GO" id="GO:0005886">
    <property type="term" value="C:plasma membrane"/>
    <property type="evidence" value="ECO:0007669"/>
    <property type="project" value="TreeGrafter"/>
</dbReference>
<protein>
    <submittedName>
        <fullName evidence="8">Copper resistance protein CopC</fullName>
    </submittedName>
</protein>
<dbReference type="Proteomes" id="UP000323505">
    <property type="component" value="Unassembled WGS sequence"/>
</dbReference>
<dbReference type="Pfam" id="PF04234">
    <property type="entry name" value="CopC"/>
    <property type="match status" value="1"/>
</dbReference>
<evidence type="ECO:0000256" key="6">
    <source>
        <dbReference type="SAM" id="Phobius"/>
    </source>
</evidence>
<name>A0A5D3FGV9_9ACTN</name>
<dbReference type="GO" id="GO:0030313">
    <property type="term" value="C:cell envelope"/>
    <property type="evidence" value="ECO:0007669"/>
    <property type="project" value="UniProtKB-SubCell"/>
</dbReference>
<feature type="transmembrane region" description="Helical" evidence="6">
    <location>
        <begin position="141"/>
        <end position="162"/>
    </location>
</feature>
<evidence type="ECO:0000256" key="2">
    <source>
        <dbReference type="ARBA" id="ARBA00022723"/>
    </source>
</evidence>
<dbReference type="GO" id="GO:0005507">
    <property type="term" value="F:copper ion binding"/>
    <property type="evidence" value="ECO:0007669"/>
    <property type="project" value="InterPro"/>
</dbReference>
<dbReference type="GO" id="GO:0006825">
    <property type="term" value="P:copper ion transport"/>
    <property type="evidence" value="ECO:0007669"/>
    <property type="project" value="InterPro"/>
</dbReference>
<keyword evidence="6" id="KW-0812">Transmembrane</keyword>
<dbReference type="InterPro" id="IPR032694">
    <property type="entry name" value="CopC/D"/>
</dbReference>
<dbReference type="PANTHER" id="PTHR34820:SF4">
    <property type="entry name" value="INNER MEMBRANE PROTEIN YEBZ"/>
    <property type="match status" value="1"/>
</dbReference>
<keyword evidence="6" id="KW-0472">Membrane</keyword>
<evidence type="ECO:0000256" key="3">
    <source>
        <dbReference type="ARBA" id="ARBA00022729"/>
    </source>
</evidence>
<keyword evidence="6" id="KW-1133">Transmembrane helix</keyword>
<feature type="region of interest" description="Disordered" evidence="5">
    <location>
        <begin position="100"/>
        <end position="138"/>
    </location>
</feature>
<dbReference type="InterPro" id="IPR014756">
    <property type="entry name" value="Ig_E-set"/>
</dbReference>
<comment type="caution">
    <text evidence="8">The sequence shown here is derived from an EMBL/GenBank/DDBJ whole genome shotgun (WGS) entry which is preliminary data.</text>
</comment>
<evidence type="ECO:0000313" key="8">
    <source>
        <dbReference type="EMBL" id="TYK47329.1"/>
    </source>
</evidence>
<dbReference type="SUPFAM" id="SSF81296">
    <property type="entry name" value="E set domains"/>
    <property type="match status" value="1"/>
</dbReference>
<comment type="subcellular location">
    <subcellularLocation>
        <location evidence="1">Cell envelope</location>
    </subcellularLocation>
</comment>
<dbReference type="GO" id="GO:0046688">
    <property type="term" value="P:response to copper ion"/>
    <property type="evidence" value="ECO:0007669"/>
    <property type="project" value="InterPro"/>
</dbReference>
<accession>A0A5D3FGV9</accession>
<dbReference type="PANTHER" id="PTHR34820">
    <property type="entry name" value="INNER MEMBRANE PROTEIN YEBZ"/>
    <property type="match status" value="1"/>
</dbReference>
<keyword evidence="4" id="KW-0186">Copper</keyword>
<feature type="region of interest" description="Disordered" evidence="5">
    <location>
        <begin position="1"/>
        <end position="23"/>
    </location>
</feature>
<keyword evidence="2" id="KW-0479">Metal-binding</keyword>
<reference evidence="8 9" key="1">
    <citation type="submission" date="2019-08" db="EMBL/GenBank/DDBJ databases">
        <title>Actinomadura sp. nov. CYP1-5 isolated from mountain soil.</title>
        <authorList>
            <person name="Songsumanus A."/>
            <person name="Kuncharoen N."/>
            <person name="Kudo T."/>
            <person name="Yuki M."/>
            <person name="Igarashi Y."/>
            <person name="Tanasupawat S."/>
        </authorList>
    </citation>
    <scope>NUCLEOTIDE SEQUENCE [LARGE SCALE GENOMIC DNA]</scope>
    <source>
        <strain evidence="8 9">CYP1-5</strain>
    </source>
</reference>
<gene>
    <name evidence="8" type="ORF">FXF68_23155</name>
</gene>
<evidence type="ECO:0000256" key="5">
    <source>
        <dbReference type="SAM" id="MobiDB-lite"/>
    </source>
</evidence>
<evidence type="ECO:0000313" key="9">
    <source>
        <dbReference type="Proteomes" id="UP000323505"/>
    </source>
</evidence>
<dbReference type="InterPro" id="IPR007348">
    <property type="entry name" value="CopC_dom"/>
</dbReference>
<keyword evidence="9" id="KW-1185">Reference proteome</keyword>
<evidence type="ECO:0000259" key="7">
    <source>
        <dbReference type="Pfam" id="PF04234"/>
    </source>
</evidence>
<feature type="compositionally biased region" description="Low complexity" evidence="5">
    <location>
        <begin position="101"/>
        <end position="134"/>
    </location>
</feature>
<dbReference type="GO" id="GO:0042597">
    <property type="term" value="C:periplasmic space"/>
    <property type="evidence" value="ECO:0007669"/>
    <property type="project" value="InterPro"/>
</dbReference>
<sequence length="170" mass="16758">MSAVPASAHTALTGATPAKNASVGAPTKVVLEYSETVRLPKVILSDASGGQHQSGSARAVDNKVTQAVNGTLPNGKYTVAWRVVSADGHPVSGTYTFTVKGSSGSATQPAPSQAQPAPSQAAPSQTAAVSSSDDSGGGSSGWLWIGLIAAVVAAAAGAVALFRRSSAAKD</sequence>